<dbReference type="InterPro" id="IPR036390">
    <property type="entry name" value="WH_DNA-bd_sf"/>
</dbReference>
<feature type="domain" description="HTH arsR-type" evidence="4">
    <location>
        <begin position="254"/>
        <end position="325"/>
    </location>
</feature>
<evidence type="ECO:0000256" key="2">
    <source>
        <dbReference type="ARBA" id="ARBA00023125"/>
    </source>
</evidence>
<keyword evidence="2 5" id="KW-0238">DNA-binding</keyword>
<dbReference type="PANTHER" id="PTHR43132">
    <property type="entry name" value="ARSENICAL RESISTANCE OPERON REPRESSOR ARSR-RELATED"/>
    <property type="match status" value="1"/>
</dbReference>
<dbReference type="SMART" id="SM00418">
    <property type="entry name" value="HTH_ARSR"/>
    <property type="match status" value="1"/>
</dbReference>
<evidence type="ECO:0000259" key="4">
    <source>
        <dbReference type="SMART" id="SM00418"/>
    </source>
</evidence>
<protein>
    <submittedName>
        <fullName evidence="5">DNA-binding transcriptional ArsR family regulator</fullName>
    </submittedName>
</protein>
<dbReference type="InterPro" id="IPR051011">
    <property type="entry name" value="Metal_resp_trans_reg"/>
</dbReference>
<evidence type="ECO:0000313" key="5">
    <source>
        <dbReference type="EMBL" id="NJC23902.1"/>
    </source>
</evidence>
<dbReference type="GO" id="GO:0003700">
    <property type="term" value="F:DNA-binding transcription factor activity"/>
    <property type="evidence" value="ECO:0007669"/>
    <property type="project" value="InterPro"/>
</dbReference>
<dbReference type="InterPro" id="IPR036388">
    <property type="entry name" value="WH-like_DNA-bd_sf"/>
</dbReference>
<dbReference type="Pfam" id="PF19361">
    <property type="entry name" value="DUF5937"/>
    <property type="match status" value="1"/>
</dbReference>
<dbReference type="Gene3D" id="1.10.10.10">
    <property type="entry name" value="Winged helix-like DNA-binding domain superfamily/Winged helix DNA-binding domain"/>
    <property type="match status" value="1"/>
</dbReference>
<evidence type="ECO:0000256" key="1">
    <source>
        <dbReference type="ARBA" id="ARBA00023015"/>
    </source>
</evidence>
<dbReference type="AlphaFoldDB" id="A0A846RTQ2"/>
<dbReference type="InterPro" id="IPR045981">
    <property type="entry name" value="DUF5937"/>
</dbReference>
<dbReference type="CDD" id="cd00090">
    <property type="entry name" value="HTH_ARSR"/>
    <property type="match status" value="1"/>
</dbReference>
<dbReference type="Pfam" id="PF12840">
    <property type="entry name" value="HTH_20"/>
    <property type="match status" value="1"/>
</dbReference>
<dbReference type="InterPro" id="IPR001845">
    <property type="entry name" value="HTH_ArsR_DNA-bd_dom"/>
</dbReference>
<dbReference type="Proteomes" id="UP000547458">
    <property type="component" value="Unassembled WGS sequence"/>
</dbReference>
<proteinExistence type="predicted"/>
<evidence type="ECO:0000256" key="3">
    <source>
        <dbReference type="ARBA" id="ARBA00023163"/>
    </source>
</evidence>
<dbReference type="InterPro" id="IPR011991">
    <property type="entry name" value="ArsR-like_HTH"/>
</dbReference>
<dbReference type="RefSeq" id="WP_167995219.1">
    <property type="nucleotide sequence ID" value="NZ_JAATJL010000001.1"/>
</dbReference>
<keyword evidence="1" id="KW-0805">Transcription regulation</keyword>
<accession>A0A846RTQ2</accession>
<dbReference type="PRINTS" id="PR00778">
    <property type="entry name" value="HTHARSR"/>
</dbReference>
<evidence type="ECO:0000313" key="6">
    <source>
        <dbReference type="Proteomes" id="UP000547458"/>
    </source>
</evidence>
<dbReference type="EMBL" id="JAATJL010000001">
    <property type="protein sequence ID" value="NJC23902.1"/>
    <property type="molecule type" value="Genomic_DNA"/>
</dbReference>
<sequence>MDRNIVTFSLGADDIGLLRFGLSPGHELAHAVRTLQSAGSRPLQWGWLRTVRDAVPAGAFNLMRLLVAPSGYFPDFLTGPISGDTTPEEEIAHMRSTPPDTVQTHLTKVLRLATGERHQRVTALIREPVRSLSRICDAWEELWAALIAPHWEQLRRILLADIAQRSRSIAQQGTTAMIASLHERVSWHGDSVRVRMHSWTEFVPCEGSGLLLVPSVFASPWCSVLTEKPVQPTLFYPVHALANTWHQTNTSAEGALSALMGEGRARVLLCLTGPRSTSETASLCFLAVSTASHHLAALREAGLISSTRDGARILHARTLLGDSLAG</sequence>
<gene>
    <name evidence="5" type="ORF">BJ994_002978</name>
</gene>
<keyword evidence="3" id="KW-0804">Transcription</keyword>
<keyword evidence="6" id="KW-1185">Reference proteome</keyword>
<dbReference type="PANTHER" id="PTHR43132:SF8">
    <property type="entry name" value="HTH-TYPE TRANSCRIPTIONAL REGULATOR KMTR"/>
    <property type="match status" value="1"/>
</dbReference>
<reference evidence="5 6" key="1">
    <citation type="submission" date="2020-03" db="EMBL/GenBank/DDBJ databases">
        <title>Sequencing the genomes of 1000 actinobacteria strains.</title>
        <authorList>
            <person name="Klenk H.-P."/>
        </authorList>
    </citation>
    <scope>NUCLEOTIDE SEQUENCE [LARGE SCALE GENOMIC DNA]</scope>
    <source>
        <strain evidence="5 6">DSM 16403</strain>
    </source>
</reference>
<name>A0A846RTQ2_9MICC</name>
<dbReference type="GO" id="GO:0003677">
    <property type="term" value="F:DNA binding"/>
    <property type="evidence" value="ECO:0007669"/>
    <property type="project" value="UniProtKB-KW"/>
</dbReference>
<dbReference type="SUPFAM" id="SSF46785">
    <property type="entry name" value="Winged helix' DNA-binding domain"/>
    <property type="match status" value="1"/>
</dbReference>
<comment type="caution">
    <text evidence="5">The sequence shown here is derived from an EMBL/GenBank/DDBJ whole genome shotgun (WGS) entry which is preliminary data.</text>
</comment>
<organism evidence="5 6">
    <name type="scientific">Arthrobacter pigmenti</name>
    <dbReference type="NCBI Taxonomy" id="271432"/>
    <lineage>
        <taxon>Bacteria</taxon>
        <taxon>Bacillati</taxon>
        <taxon>Actinomycetota</taxon>
        <taxon>Actinomycetes</taxon>
        <taxon>Micrococcales</taxon>
        <taxon>Micrococcaceae</taxon>
        <taxon>Arthrobacter</taxon>
    </lineage>
</organism>